<dbReference type="Pfam" id="PF00134">
    <property type="entry name" value="Cyclin_N"/>
    <property type="match status" value="1"/>
</dbReference>
<comment type="similarity">
    <text evidence="1">Belongs to the cyclin family. Cyclin C subfamily.</text>
</comment>
<name>A0AAJ7U4T8_PETMA</name>
<dbReference type="InterPro" id="IPR043198">
    <property type="entry name" value="Cyclin/Ssn8"/>
</dbReference>
<sequence>MYHSSTQKTHWTFRTEEEIAALRREANEKFKTKLRKNAKGPVNDSLLLSPSEELALCRHYERCLQDLCTKFKPPMPRSTQAIACCYFKRFYLNNSVMEYHPRNILLTAAFLACKADEFNVSSAQFVGNLQQEAESGREQALQLVLAHELLLTQELRFHLTVHTPYRPLEGFLIHIKTNFAEVAQAEALRKGAEEFLQRALSTDACLLASPAQIALAALLTGASHTSVSIERYIKECLCGDEFKEDMTCLMDTVQNLRKMVKCVELPKAEMVVTIKQHLEQCAAHCQALGSPCGLNKRKTAQDDHSDGNMQKKAKLQKDDISSEEEFDLQ</sequence>
<gene>
    <name evidence="11 12" type="primary">CCNH</name>
</gene>
<dbReference type="InterPro" id="IPR013763">
    <property type="entry name" value="Cyclin-like_dom"/>
</dbReference>
<evidence type="ECO:0000259" key="9">
    <source>
        <dbReference type="SMART" id="SM00385"/>
    </source>
</evidence>
<dbReference type="AlphaFoldDB" id="A0AAJ7U4T8"/>
<accession>A0AAJ7U4T8</accession>
<dbReference type="SUPFAM" id="SSF47954">
    <property type="entry name" value="Cyclin-like"/>
    <property type="match status" value="2"/>
</dbReference>
<dbReference type="FunFam" id="1.10.472.10:FF:000029">
    <property type="entry name" value="Cyclin h"/>
    <property type="match status" value="1"/>
</dbReference>
<keyword evidence="3 7" id="KW-0195">Cyclin</keyword>
<dbReference type="KEGG" id="pmrn:116953612"/>
<dbReference type="Proteomes" id="UP001318040">
    <property type="component" value="Chromosome 52"/>
</dbReference>
<reference evidence="11 12" key="1">
    <citation type="submission" date="2025-04" db="UniProtKB">
        <authorList>
            <consortium name="RefSeq"/>
        </authorList>
    </citation>
    <scope>IDENTIFICATION</scope>
    <source>
        <tissue evidence="11 12">Sperm</tissue>
    </source>
</reference>
<dbReference type="CTD" id="902"/>
<dbReference type="SMART" id="SM00385">
    <property type="entry name" value="CYCLIN"/>
    <property type="match status" value="1"/>
</dbReference>
<dbReference type="PANTHER" id="PTHR10026">
    <property type="entry name" value="CYCLIN"/>
    <property type="match status" value="1"/>
</dbReference>
<dbReference type="InterPro" id="IPR027081">
    <property type="entry name" value="CyclinH/Ccl1"/>
</dbReference>
<dbReference type="InterPro" id="IPR006671">
    <property type="entry name" value="Cyclin_N"/>
</dbReference>
<dbReference type="CDD" id="cd20525">
    <property type="entry name" value="CYCLIN_CCNH_rpt2"/>
    <property type="match status" value="1"/>
</dbReference>
<dbReference type="InterPro" id="IPR036915">
    <property type="entry name" value="Cyclin-like_sf"/>
</dbReference>
<feature type="region of interest" description="Disordered" evidence="8">
    <location>
        <begin position="296"/>
        <end position="329"/>
    </location>
</feature>
<evidence type="ECO:0000256" key="2">
    <source>
        <dbReference type="ARBA" id="ARBA00019496"/>
    </source>
</evidence>
<evidence type="ECO:0000256" key="1">
    <source>
        <dbReference type="ARBA" id="ARBA00008638"/>
    </source>
</evidence>
<keyword evidence="4" id="KW-0131">Cell cycle</keyword>
<comment type="function">
    <text evidence="5">Regulates CDK7, the catalytic subunit of the CDK-activating kinase (CAK) enzymatic complex. CAK activates the cyclin-associated kinases CDK1, CDK2, CDK4 and CDK6 by threonine phosphorylation. CAK complexed to the core-TFIIH basal transcription factor activates RNA polymerase II by serine phosphorylation of the repetitive C-terminal domain (CTD) of its large subunit (POLR2A), allowing its escape from the promoter and elongation of the transcripts. Involved in cell cycle control and in RNA transcription by RNA polymerase II. Its expression and activity are constant throughout the cell cycle.</text>
</comment>
<dbReference type="RefSeq" id="XP_032829859.1">
    <property type="nucleotide sequence ID" value="XM_032973968.1"/>
</dbReference>
<evidence type="ECO:0000256" key="5">
    <source>
        <dbReference type="ARBA" id="ARBA00025343"/>
    </source>
</evidence>
<proteinExistence type="inferred from homology"/>
<dbReference type="Gene3D" id="1.10.472.10">
    <property type="entry name" value="Cyclin-like"/>
    <property type="match status" value="2"/>
</dbReference>
<dbReference type="GO" id="GO:0006351">
    <property type="term" value="P:DNA-templated transcription"/>
    <property type="evidence" value="ECO:0007669"/>
    <property type="project" value="InterPro"/>
</dbReference>
<dbReference type="InterPro" id="IPR031658">
    <property type="entry name" value="Cyclin_C_2"/>
</dbReference>
<organism evidence="10 11">
    <name type="scientific">Petromyzon marinus</name>
    <name type="common">Sea lamprey</name>
    <dbReference type="NCBI Taxonomy" id="7757"/>
    <lineage>
        <taxon>Eukaryota</taxon>
        <taxon>Metazoa</taxon>
        <taxon>Chordata</taxon>
        <taxon>Craniata</taxon>
        <taxon>Vertebrata</taxon>
        <taxon>Cyclostomata</taxon>
        <taxon>Hyperoartia</taxon>
        <taxon>Petromyzontiformes</taxon>
        <taxon>Petromyzontidae</taxon>
        <taxon>Petromyzon</taxon>
    </lineage>
</organism>
<comment type="subunit">
    <text evidence="6">Associates primarily with CDK7 and MAT1 to form the CAK complex. CAK can further associate with the core-TFIIH to form the TFIIH basal transcription factor.</text>
</comment>
<evidence type="ECO:0000256" key="7">
    <source>
        <dbReference type="RuleBase" id="RU000383"/>
    </source>
</evidence>
<protein>
    <recommendedName>
        <fullName evidence="2">Cyclin-H</fullName>
    </recommendedName>
</protein>
<feature type="domain" description="Cyclin-like" evidence="9">
    <location>
        <begin position="62"/>
        <end position="159"/>
    </location>
</feature>
<dbReference type="Pfam" id="PF16899">
    <property type="entry name" value="Cyclin_C_2"/>
    <property type="match status" value="1"/>
</dbReference>
<dbReference type="RefSeq" id="XP_032829858.1">
    <property type="nucleotide sequence ID" value="XM_032973967.1"/>
</dbReference>
<evidence type="ECO:0000256" key="4">
    <source>
        <dbReference type="ARBA" id="ARBA00023306"/>
    </source>
</evidence>
<evidence type="ECO:0000313" key="11">
    <source>
        <dbReference type="RefSeq" id="XP_032829858.1"/>
    </source>
</evidence>
<evidence type="ECO:0000256" key="8">
    <source>
        <dbReference type="SAM" id="MobiDB-lite"/>
    </source>
</evidence>
<evidence type="ECO:0000256" key="3">
    <source>
        <dbReference type="ARBA" id="ARBA00023127"/>
    </source>
</evidence>
<keyword evidence="10" id="KW-1185">Reference proteome</keyword>
<evidence type="ECO:0000313" key="12">
    <source>
        <dbReference type="RefSeq" id="XP_032829859.1"/>
    </source>
</evidence>
<dbReference type="CDD" id="cd20524">
    <property type="entry name" value="CYCLIN_CCNH_rpt1"/>
    <property type="match status" value="1"/>
</dbReference>
<dbReference type="NCBIfam" id="TIGR00569">
    <property type="entry name" value="ccl1"/>
    <property type="match status" value="1"/>
</dbReference>
<evidence type="ECO:0000256" key="6">
    <source>
        <dbReference type="ARBA" id="ARBA00026042"/>
    </source>
</evidence>
<evidence type="ECO:0000313" key="10">
    <source>
        <dbReference type="Proteomes" id="UP001318040"/>
    </source>
</evidence>
<dbReference type="GO" id="GO:0070985">
    <property type="term" value="C:transcription factor TFIIK complex"/>
    <property type="evidence" value="ECO:0007669"/>
    <property type="project" value="InterPro"/>
</dbReference>
<dbReference type="GO" id="GO:0016538">
    <property type="term" value="F:cyclin-dependent protein serine/threonine kinase regulator activity"/>
    <property type="evidence" value="ECO:0007669"/>
    <property type="project" value="InterPro"/>
</dbReference>
<dbReference type="GO" id="GO:0006357">
    <property type="term" value="P:regulation of transcription by RNA polymerase II"/>
    <property type="evidence" value="ECO:0007669"/>
    <property type="project" value="InterPro"/>
</dbReference>